<dbReference type="AlphaFoldDB" id="A0AAN9K122"/>
<protein>
    <recommendedName>
        <fullName evidence="3">Type 2 DNA topoisomerase 6 subunit B-like</fullName>
    </recommendedName>
</protein>
<accession>A0AAN9K122</accession>
<gene>
    <name evidence="1" type="ORF">VNO77_40093</name>
</gene>
<dbReference type="PANTHER" id="PTHR36722">
    <property type="entry name" value="TYPE 2 DNA TOPOISOMERASE 6 SUBUNIT B-LIKE"/>
    <property type="match status" value="1"/>
</dbReference>
<name>A0AAN9K122_CANGL</name>
<dbReference type="PANTHER" id="PTHR36722:SF1">
    <property type="entry name" value="TYPE 2 DNA TOPOISOMERASE 6 SUBUNIT B-LIKE"/>
    <property type="match status" value="1"/>
</dbReference>
<evidence type="ECO:0008006" key="3">
    <source>
        <dbReference type="Google" id="ProtNLM"/>
    </source>
</evidence>
<keyword evidence="2" id="KW-1185">Reference proteome</keyword>
<sequence length="539" mass="60886">MGLAIRTMGPPRPLISSAYQRCRLSDQVCRLAVILTRSSHSLRISSPFYGDYQSVVYEQGKGRRWMEVAKIVELVKLRSRQWMKTKVKSFLYPLSSWKCYSEGNFAAMMYGWETIFGFSFQGLGSDFSDTGIGSCLEEFQDLRFSSTDVADNWDGMLSIKTTCISDTEIHNYEINLKESASARITKLPSNTKNGAKFSGSEVCLSSFVSLDLLLADIHSFSQKMLILRIRNVAIQLKAEDHDLPESRYEKVFLANECQQLPNSASNLELLKSGIEDYVLKHGNNLSNKCNSCFPSSEQLKVGSGVACCRDNRLHTELVTEAVIVISNISMQNTTCFRNYGDKTEVLYFKDFSPCTISQSSMKALKRIDWKRYGLNLGGIVEQDGVTLLEWENLPTDTHIDITMIPAPRISQLERNLVKRAVKLSLDDLKVKHSGDFLSSRALQIRRYAPDLAKTIAGLILSSSDLDFQGECFSLLGLQSQEVRTEIVENCIEERIVSVIEMNDKKPNNPQEVAPFLFEEDPVQEIEIEFQENDFGPFDL</sequence>
<dbReference type="GO" id="GO:0030674">
    <property type="term" value="F:protein-macromolecule adaptor activity"/>
    <property type="evidence" value="ECO:0007669"/>
    <property type="project" value="TreeGrafter"/>
</dbReference>
<organism evidence="1 2">
    <name type="scientific">Canavalia gladiata</name>
    <name type="common">Sword bean</name>
    <name type="synonym">Dolichos gladiatus</name>
    <dbReference type="NCBI Taxonomy" id="3824"/>
    <lineage>
        <taxon>Eukaryota</taxon>
        <taxon>Viridiplantae</taxon>
        <taxon>Streptophyta</taxon>
        <taxon>Embryophyta</taxon>
        <taxon>Tracheophyta</taxon>
        <taxon>Spermatophyta</taxon>
        <taxon>Magnoliopsida</taxon>
        <taxon>eudicotyledons</taxon>
        <taxon>Gunneridae</taxon>
        <taxon>Pentapetalae</taxon>
        <taxon>rosids</taxon>
        <taxon>fabids</taxon>
        <taxon>Fabales</taxon>
        <taxon>Fabaceae</taxon>
        <taxon>Papilionoideae</taxon>
        <taxon>50 kb inversion clade</taxon>
        <taxon>NPAAA clade</taxon>
        <taxon>indigoferoid/millettioid clade</taxon>
        <taxon>Phaseoleae</taxon>
        <taxon>Canavalia</taxon>
    </lineage>
</organism>
<proteinExistence type="predicted"/>
<dbReference type="GO" id="GO:0007131">
    <property type="term" value="P:reciprocal meiotic recombination"/>
    <property type="evidence" value="ECO:0007669"/>
    <property type="project" value="TreeGrafter"/>
</dbReference>
<comment type="caution">
    <text evidence="1">The sequence shown here is derived from an EMBL/GenBank/DDBJ whole genome shotgun (WGS) entry which is preliminary data.</text>
</comment>
<evidence type="ECO:0000313" key="2">
    <source>
        <dbReference type="Proteomes" id="UP001367508"/>
    </source>
</evidence>
<reference evidence="1 2" key="1">
    <citation type="submission" date="2024-01" db="EMBL/GenBank/DDBJ databases">
        <title>The genomes of 5 underutilized Papilionoideae crops provide insights into root nodulation and disease resistanc.</title>
        <authorList>
            <person name="Jiang F."/>
        </authorList>
    </citation>
    <scope>NUCLEOTIDE SEQUENCE [LARGE SCALE GENOMIC DNA]</scope>
    <source>
        <strain evidence="1">LVBAO_FW01</strain>
        <tissue evidence="1">Leaves</tissue>
    </source>
</reference>
<dbReference type="Proteomes" id="UP001367508">
    <property type="component" value="Unassembled WGS sequence"/>
</dbReference>
<dbReference type="GO" id="GO:0042138">
    <property type="term" value="P:meiotic DNA double-strand break formation"/>
    <property type="evidence" value="ECO:0007669"/>
    <property type="project" value="InterPro"/>
</dbReference>
<evidence type="ECO:0000313" key="1">
    <source>
        <dbReference type="EMBL" id="KAK7307224.1"/>
    </source>
</evidence>
<dbReference type="InterPro" id="IPR034566">
    <property type="entry name" value="MTOPVIB_plant"/>
</dbReference>
<dbReference type="EMBL" id="JAYMYQ010000010">
    <property type="protein sequence ID" value="KAK7307224.1"/>
    <property type="molecule type" value="Genomic_DNA"/>
</dbReference>
<dbReference type="GO" id="GO:0000793">
    <property type="term" value="C:condensed chromosome"/>
    <property type="evidence" value="ECO:0007669"/>
    <property type="project" value="TreeGrafter"/>
</dbReference>